<dbReference type="AlphaFoldDB" id="A0A6A6D3N4"/>
<evidence type="ECO:0000256" key="4">
    <source>
        <dbReference type="ARBA" id="ARBA00022989"/>
    </source>
</evidence>
<feature type="transmembrane region" description="Helical" evidence="6">
    <location>
        <begin position="296"/>
        <end position="318"/>
    </location>
</feature>
<evidence type="ECO:0000256" key="6">
    <source>
        <dbReference type="SAM" id="Phobius"/>
    </source>
</evidence>
<keyword evidence="8" id="KW-1185">Reference proteome</keyword>
<feature type="transmembrane region" description="Helical" evidence="6">
    <location>
        <begin position="185"/>
        <end position="206"/>
    </location>
</feature>
<reference evidence="7" key="1">
    <citation type="journal article" date="2020" name="Stud. Mycol.">
        <title>101 Dothideomycetes genomes: a test case for predicting lifestyles and emergence of pathogens.</title>
        <authorList>
            <person name="Haridas S."/>
            <person name="Albert R."/>
            <person name="Binder M."/>
            <person name="Bloem J."/>
            <person name="Labutti K."/>
            <person name="Salamov A."/>
            <person name="Andreopoulos B."/>
            <person name="Baker S."/>
            <person name="Barry K."/>
            <person name="Bills G."/>
            <person name="Bluhm B."/>
            <person name="Cannon C."/>
            <person name="Castanera R."/>
            <person name="Culley D."/>
            <person name="Daum C."/>
            <person name="Ezra D."/>
            <person name="Gonzalez J."/>
            <person name="Henrissat B."/>
            <person name="Kuo A."/>
            <person name="Liang C."/>
            <person name="Lipzen A."/>
            <person name="Lutzoni F."/>
            <person name="Magnuson J."/>
            <person name="Mondo S."/>
            <person name="Nolan M."/>
            <person name="Ohm R."/>
            <person name="Pangilinan J."/>
            <person name="Park H.-J."/>
            <person name="Ramirez L."/>
            <person name="Alfaro M."/>
            <person name="Sun H."/>
            <person name="Tritt A."/>
            <person name="Yoshinaga Y."/>
            <person name="Zwiers L.-H."/>
            <person name="Turgeon B."/>
            <person name="Goodwin S."/>
            <person name="Spatafora J."/>
            <person name="Crous P."/>
            <person name="Grigoriev I."/>
        </authorList>
    </citation>
    <scope>NUCLEOTIDE SEQUENCE</scope>
    <source>
        <strain evidence="7">ATCC 36951</strain>
    </source>
</reference>
<dbReference type="EMBL" id="ML993580">
    <property type="protein sequence ID" value="KAF2173010.1"/>
    <property type="molecule type" value="Genomic_DNA"/>
</dbReference>
<evidence type="ECO:0008006" key="9">
    <source>
        <dbReference type="Google" id="ProtNLM"/>
    </source>
</evidence>
<feature type="transmembrane region" description="Helical" evidence="6">
    <location>
        <begin position="218"/>
        <end position="236"/>
    </location>
</feature>
<feature type="transmembrane region" description="Helical" evidence="6">
    <location>
        <begin position="256"/>
        <end position="275"/>
    </location>
</feature>
<feature type="transmembrane region" description="Helical" evidence="6">
    <location>
        <begin position="94"/>
        <end position="113"/>
    </location>
</feature>
<evidence type="ECO:0000256" key="5">
    <source>
        <dbReference type="ARBA" id="ARBA00023136"/>
    </source>
</evidence>
<dbReference type="PANTHER" id="PTHR45649">
    <property type="entry name" value="AMINO-ACID PERMEASE BAT1"/>
    <property type="match status" value="1"/>
</dbReference>
<dbReference type="Proteomes" id="UP000799537">
    <property type="component" value="Unassembled WGS sequence"/>
</dbReference>
<feature type="transmembrane region" description="Helical" evidence="6">
    <location>
        <begin position="437"/>
        <end position="460"/>
    </location>
</feature>
<dbReference type="RefSeq" id="XP_033673899.1">
    <property type="nucleotide sequence ID" value="XM_033815263.1"/>
</dbReference>
<keyword evidence="5 6" id="KW-0472">Membrane</keyword>
<name>A0A6A6D3N4_ZASCE</name>
<keyword evidence="2" id="KW-0813">Transport</keyword>
<feature type="transmembrane region" description="Helical" evidence="6">
    <location>
        <begin position="345"/>
        <end position="364"/>
    </location>
</feature>
<evidence type="ECO:0000313" key="8">
    <source>
        <dbReference type="Proteomes" id="UP000799537"/>
    </source>
</evidence>
<organism evidence="7 8">
    <name type="scientific">Zasmidium cellare ATCC 36951</name>
    <dbReference type="NCBI Taxonomy" id="1080233"/>
    <lineage>
        <taxon>Eukaryota</taxon>
        <taxon>Fungi</taxon>
        <taxon>Dikarya</taxon>
        <taxon>Ascomycota</taxon>
        <taxon>Pezizomycotina</taxon>
        <taxon>Dothideomycetes</taxon>
        <taxon>Dothideomycetidae</taxon>
        <taxon>Mycosphaerellales</taxon>
        <taxon>Mycosphaerellaceae</taxon>
        <taxon>Zasmidium</taxon>
    </lineage>
</organism>
<keyword evidence="4 6" id="KW-1133">Transmembrane helix</keyword>
<accession>A0A6A6D3N4</accession>
<dbReference type="GO" id="GO:0022857">
    <property type="term" value="F:transmembrane transporter activity"/>
    <property type="evidence" value="ECO:0007669"/>
    <property type="project" value="InterPro"/>
</dbReference>
<sequence>MDKEPTSHAYSVNPLNGQQYYHNTDAPGVSDSIPTQFRGTTADQPDMNILGKQQVLRRNFKFFTVLGFASTVMVSWEWLPIISIYALQDGGLPIVFWGLVAGCLGMGLVYVSLAEMASMCPTAGGQYHLVSELAPPSIQKELSYAVGWLTAMGWQVWVTGLCFVMASVIQGLIVLNNPKSYVYHAWHGTLLTIAVVIFALAINALLGLRLPAIQRVFIVLHVVGFLVIVITLWVTAPHGSVHDTLLHFTSTSGWDNLGLASMIGVVNPIGSLCGYDGCFHMAEEVQDASIVIPKALIWSFTLNALMALIMGITFIFSIGDLDSVLATPTGQPFIQVFYNATQSHAGATLLTSIIVVMLASTCISEVSPRWNIPLNAIYMTAVISSLISLIDIGSYTALNAINSLGVVSLLFSYTVTIGCLVLRRVRGPALPRRRWSLGTYGLAVNIASLCFIIPVLFFAFWPVSRPVTPAGFNWSSVMFVGVLLIALAHYVVFARHQY</sequence>
<keyword evidence="3 6" id="KW-0812">Transmembrane</keyword>
<feature type="transmembrane region" description="Helical" evidence="6">
    <location>
        <begin position="376"/>
        <end position="398"/>
    </location>
</feature>
<feature type="transmembrane region" description="Helical" evidence="6">
    <location>
        <begin position="404"/>
        <end position="425"/>
    </location>
</feature>
<dbReference type="PIRSF" id="PIRSF006060">
    <property type="entry name" value="AA_transporter"/>
    <property type="match status" value="1"/>
</dbReference>
<dbReference type="Pfam" id="PF13520">
    <property type="entry name" value="AA_permease_2"/>
    <property type="match status" value="2"/>
</dbReference>
<dbReference type="GeneID" id="54568535"/>
<dbReference type="Gene3D" id="1.20.1740.10">
    <property type="entry name" value="Amino acid/polyamine transporter I"/>
    <property type="match status" value="1"/>
</dbReference>
<feature type="transmembrane region" description="Helical" evidence="6">
    <location>
        <begin position="146"/>
        <end position="173"/>
    </location>
</feature>
<evidence type="ECO:0000256" key="1">
    <source>
        <dbReference type="ARBA" id="ARBA00004141"/>
    </source>
</evidence>
<proteinExistence type="predicted"/>
<gene>
    <name evidence="7" type="ORF">M409DRAFT_62647</name>
</gene>
<protein>
    <recommendedName>
        <fullName evidence="9">Amino acid permease/ SLC12A domain-containing protein</fullName>
    </recommendedName>
</protein>
<evidence type="ECO:0000256" key="2">
    <source>
        <dbReference type="ARBA" id="ARBA00022448"/>
    </source>
</evidence>
<dbReference type="OrthoDB" id="3257095at2759"/>
<feature type="transmembrane region" description="Helical" evidence="6">
    <location>
        <begin position="62"/>
        <end position="88"/>
    </location>
</feature>
<comment type="subcellular location">
    <subcellularLocation>
        <location evidence="1">Membrane</location>
        <topology evidence="1">Multi-pass membrane protein</topology>
    </subcellularLocation>
</comment>
<evidence type="ECO:0000313" key="7">
    <source>
        <dbReference type="EMBL" id="KAF2173010.1"/>
    </source>
</evidence>
<feature type="transmembrane region" description="Helical" evidence="6">
    <location>
        <begin position="472"/>
        <end position="493"/>
    </location>
</feature>
<evidence type="ECO:0000256" key="3">
    <source>
        <dbReference type="ARBA" id="ARBA00022692"/>
    </source>
</evidence>
<dbReference type="PANTHER" id="PTHR45649:SF41">
    <property type="entry name" value="TRANSPORTER, PUTATIVE (EUROFUNG)-RELATED"/>
    <property type="match status" value="1"/>
</dbReference>
<dbReference type="InterPro" id="IPR002293">
    <property type="entry name" value="AA/rel_permease1"/>
</dbReference>
<dbReference type="GO" id="GO:0016020">
    <property type="term" value="C:membrane"/>
    <property type="evidence" value="ECO:0007669"/>
    <property type="project" value="UniProtKB-SubCell"/>
</dbReference>